<feature type="region of interest" description="Disordered" evidence="1">
    <location>
        <begin position="540"/>
        <end position="604"/>
    </location>
</feature>
<dbReference type="PANTHER" id="PTHR38887:SF1">
    <property type="entry name" value="RAS MODIFICATION PROTEIN ERF4"/>
    <property type="match status" value="1"/>
</dbReference>
<feature type="region of interest" description="Disordered" evidence="1">
    <location>
        <begin position="134"/>
        <end position="155"/>
    </location>
</feature>
<feature type="region of interest" description="Disordered" evidence="1">
    <location>
        <begin position="432"/>
        <end position="507"/>
    </location>
</feature>
<feature type="compositionally biased region" description="Polar residues" evidence="1">
    <location>
        <begin position="432"/>
        <end position="441"/>
    </location>
</feature>
<dbReference type="Proteomes" id="UP001305779">
    <property type="component" value="Unassembled WGS sequence"/>
</dbReference>
<comment type="caution">
    <text evidence="2">The sequence shown here is derived from an EMBL/GenBank/DDBJ whole genome shotgun (WGS) entry which is preliminary data.</text>
</comment>
<dbReference type="InterPro" id="IPR053221">
    <property type="entry name" value="Burnettramic_acid_biosynth"/>
</dbReference>
<feature type="compositionally biased region" description="Acidic residues" evidence="1">
    <location>
        <begin position="107"/>
        <end position="117"/>
    </location>
</feature>
<name>A0ABR0F459_ZASCE</name>
<feature type="region of interest" description="Disordered" evidence="1">
    <location>
        <begin position="1"/>
        <end position="119"/>
    </location>
</feature>
<organism evidence="2 3">
    <name type="scientific">Zasmidium cellare</name>
    <name type="common">Wine cellar mold</name>
    <name type="synonym">Racodium cellare</name>
    <dbReference type="NCBI Taxonomy" id="395010"/>
    <lineage>
        <taxon>Eukaryota</taxon>
        <taxon>Fungi</taxon>
        <taxon>Dikarya</taxon>
        <taxon>Ascomycota</taxon>
        <taxon>Pezizomycotina</taxon>
        <taxon>Dothideomycetes</taxon>
        <taxon>Dothideomycetidae</taxon>
        <taxon>Mycosphaerellales</taxon>
        <taxon>Mycosphaerellaceae</taxon>
        <taxon>Zasmidium</taxon>
    </lineage>
</organism>
<reference evidence="2 3" key="1">
    <citation type="journal article" date="2023" name="G3 (Bethesda)">
        <title>A chromosome-level genome assembly of Zasmidium syzygii isolated from banana leaves.</title>
        <authorList>
            <person name="van Westerhoven A.C."/>
            <person name="Mehrabi R."/>
            <person name="Talebi R."/>
            <person name="Steentjes M.B.F."/>
            <person name="Corcolon B."/>
            <person name="Chong P.A."/>
            <person name="Kema G.H.J."/>
            <person name="Seidl M.F."/>
        </authorList>
    </citation>
    <scope>NUCLEOTIDE SEQUENCE [LARGE SCALE GENOMIC DNA]</scope>
    <source>
        <strain evidence="2 3">P124</strain>
    </source>
</reference>
<keyword evidence="3" id="KW-1185">Reference proteome</keyword>
<sequence length="642" mass="70652">MFRGGGRGGRGGRRGGGPIGGLIGLVGQGVGMAQEYRGHRREQRDARGASQQDLSTRSPEPSGTPERHARALPEDAPPAYEQAAAQSEVSLGSGQPPSSDAKNEPERWEDDTSDSDIENVSLVDDSEEWELDEALTPSDIQSLPSYEESEAMKEGETVDDLVREVMADSKPPVQPPQVTSEARAIERIPLPCPVVIPQRRPRKKARGFVRAYAPVLGDCGIDQDTFLKFLKNFYKSSQASPVFPLIQLAAGIAGMAPSVIAMAVSTAVGTAARVGEEMEVRARTNNFLDKMNDQLFKPAGLYAMIIKYKSDAEMQASAGGPFGSLASMIQPGRVDVSTNQTIAKYSRMGSHDSGERSMSDRMQNLRVASNTTRGTIELPEAAPLIFPDIDKKAITHDGPETFKDKTRDAKKFLADYLDRRAQMQYAMQDPNSTLTHQTRPFKSSLADPSHPLYTNTGGGLISLVSGGKVSPLDARTERRRDRAMHKDMRRIERGKEPRRESKRARRYGDDYAENLDARIMDRRERLQMIVDQRRGFGRGGRGFYDDQEEDYEDGGRYSGRRGFEGRGEYGEGSSRGMGRGGYGGRGRGGRGGMRGGGQGGGPLGMVKRVMREDVLYLMIVNMPSESELREAREEIEMARSRR</sequence>
<dbReference type="EMBL" id="JAXOVC010000001">
    <property type="protein sequence ID" value="KAK4508180.1"/>
    <property type="molecule type" value="Genomic_DNA"/>
</dbReference>
<evidence type="ECO:0000313" key="3">
    <source>
        <dbReference type="Proteomes" id="UP001305779"/>
    </source>
</evidence>
<feature type="compositionally biased region" description="Basic and acidic residues" evidence="1">
    <location>
        <begin position="474"/>
        <end position="499"/>
    </location>
</feature>
<feature type="compositionally biased region" description="Gly residues" evidence="1">
    <location>
        <begin position="1"/>
        <end position="30"/>
    </location>
</feature>
<evidence type="ECO:0000256" key="1">
    <source>
        <dbReference type="SAM" id="MobiDB-lite"/>
    </source>
</evidence>
<feature type="compositionally biased region" description="Polar residues" evidence="1">
    <location>
        <begin position="84"/>
        <end position="100"/>
    </location>
</feature>
<feature type="compositionally biased region" description="Polar residues" evidence="1">
    <location>
        <begin position="49"/>
        <end position="61"/>
    </location>
</feature>
<feature type="compositionally biased region" description="Gly residues" evidence="1">
    <location>
        <begin position="573"/>
        <end position="603"/>
    </location>
</feature>
<gene>
    <name evidence="2" type="ORF">PRZ48_001918</name>
</gene>
<protein>
    <recommendedName>
        <fullName evidence="4">FAD binding domain protein</fullName>
    </recommendedName>
</protein>
<evidence type="ECO:0008006" key="4">
    <source>
        <dbReference type="Google" id="ProtNLM"/>
    </source>
</evidence>
<proteinExistence type="predicted"/>
<accession>A0ABR0F459</accession>
<evidence type="ECO:0000313" key="2">
    <source>
        <dbReference type="EMBL" id="KAK4508180.1"/>
    </source>
</evidence>
<dbReference type="PANTHER" id="PTHR38887">
    <property type="entry name" value="CHROMOSOME 21, WHOLE GENOME SHOTGUN SEQUENCE"/>
    <property type="match status" value="1"/>
</dbReference>